<evidence type="ECO:0000313" key="2">
    <source>
        <dbReference type="Proteomes" id="UP000429484"/>
    </source>
</evidence>
<feature type="non-terminal residue" evidence="1">
    <location>
        <position position="26"/>
    </location>
</feature>
<dbReference type="EMBL" id="WISR01000121">
    <property type="protein sequence ID" value="MQW33491.1"/>
    <property type="molecule type" value="Genomic_DNA"/>
</dbReference>
<name>A0AAW9TL45_RHIML</name>
<dbReference type="AlphaFoldDB" id="A0AAW9TL45"/>
<evidence type="ECO:0000313" key="1">
    <source>
        <dbReference type="EMBL" id="MQW33491.1"/>
    </source>
</evidence>
<protein>
    <submittedName>
        <fullName evidence="1">Transcriptional regulator</fullName>
    </submittedName>
</protein>
<sequence>MTDAMSLMSARGLVEITDPEFDRPVF</sequence>
<organism evidence="1 2">
    <name type="scientific">Rhizobium meliloti</name>
    <name type="common">Ensifer meliloti</name>
    <name type="synonym">Sinorhizobium meliloti</name>
    <dbReference type="NCBI Taxonomy" id="382"/>
    <lineage>
        <taxon>Bacteria</taxon>
        <taxon>Pseudomonadati</taxon>
        <taxon>Pseudomonadota</taxon>
        <taxon>Alphaproteobacteria</taxon>
        <taxon>Hyphomicrobiales</taxon>
        <taxon>Rhizobiaceae</taxon>
        <taxon>Sinorhizobium/Ensifer group</taxon>
        <taxon>Sinorhizobium</taxon>
    </lineage>
</organism>
<gene>
    <name evidence="1" type="ORF">GHK53_11955</name>
</gene>
<reference evidence="1 2" key="1">
    <citation type="journal article" date="2013" name="Genome Biol.">
        <title>Comparative genomics of the core and accessory genomes of 48 Sinorhizobium strains comprising five genospecies.</title>
        <authorList>
            <person name="Sugawara M."/>
            <person name="Epstein B."/>
            <person name="Badgley B.D."/>
            <person name="Unno T."/>
            <person name="Xu L."/>
            <person name="Reese J."/>
            <person name="Gyaneshwar P."/>
            <person name="Denny R."/>
            <person name="Mudge J."/>
            <person name="Bharti A.K."/>
            <person name="Farmer A.D."/>
            <person name="May G.D."/>
            <person name="Woodward J.E."/>
            <person name="Medigue C."/>
            <person name="Vallenet D."/>
            <person name="Lajus A."/>
            <person name="Rouy Z."/>
            <person name="Martinez-Vaz B."/>
            <person name="Tiffin P."/>
            <person name="Young N.D."/>
            <person name="Sadowsky M.J."/>
        </authorList>
    </citation>
    <scope>NUCLEOTIDE SEQUENCE [LARGE SCALE GENOMIC DNA]</scope>
    <source>
        <strain evidence="1 2">N6B1</strain>
    </source>
</reference>
<proteinExistence type="predicted"/>
<dbReference type="Proteomes" id="UP000429484">
    <property type="component" value="Unassembled WGS sequence"/>
</dbReference>
<accession>A0AAW9TL45</accession>
<comment type="caution">
    <text evidence="1">The sequence shown here is derived from an EMBL/GenBank/DDBJ whole genome shotgun (WGS) entry which is preliminary data.</text>
</comment>